<comment type="similarity">
    <text evidence="2">Belongs to the gamma-BBH/TMLD family.</text>
</comment>
<comment type="cofactor">
    <cofactor evidence="1">
        <name>Fe(2+)</name>
        <dbReference type="ChEBI" id="CHEBI:29033"/>
    </cofactor>
</comment>
<protein>
    <recommendedName>
        <fullName evidence="7">TauD/TfdA-like domain-containing protein</fullName>
    </recommendedName>
</protein>
<comment type="caution">
    <text evidence="8">The sequence shown here is derived from an EMBL/GenBank/DDBJ whole genome shotgun (WGS) entry which is preliminary data.</text>
</comment>
<dbReference type="InterPro" id="IPR042098">
    <property type="entry name" value="TauD-like_sf"/>
</dbReference>
<name>A0ABR4GRY3_9EURO</name>
<dbReference type="InterPro" id="IPR036412">
    <property type="entry name" value="HAD-like_sf"/>
</dbReference>
<accession>A0ABR4GRY3</accession>
<dbReference type="InterPro" id="IPR003819">
    <property type="entry name" value="TauD/TfdA-like"/>
</dbReference>
<evidence type="ECO:0000256" key="5">
    <source>
        <dbReference type="ARBA" id="ARBA00023002"/>
    </source>
</evidence>
<dbReference type="InterPro" id="IPR023214">
    <property type="entry name" value="HAD_sf"/>
</dbReference>
<dbReference type="InterPro" id="IPR041492">
    <property type="entry name" value="HAD_2"/>
</dbReference>
<dbReference type="SFLD" id="SFLDS00003">
    <property type="entry name" value="Haloacid_Dehalogenase"/>
    <property type="match status" value="1"/>
</dbReference>
<dbReference type="PANTHER" id="PTHR10696">
    <property type="entry name" value="GAMMA-BUTYROBETAINE HYDROXYLASE-RELATED"/>
    <property type="match status" value="1"/>
</dbReference>
<dbReference type="Pfam" id="PF02668">
    <property type="entry name" value="TauD"/>
    <property type="match status" value="1"/>
</dbReference>
<dbReference type="EMBL" id="JBFTWV010000001">
    <property type="protein sequence ID" value="KAL2801240.1"/>
    <property type="molecule type" value="Genomic_DNA"/>
</dbReference>
<dbReference type="SUPFAM" id="SSF51197">
    <property type="entry name" value="Clavaminate synthase-like"/>
    <property type="match status" value="1"/>
</dbReference>
<reference evidence="8 9" key="1">
    <citation type="submission" date="2024-07" db="EMBL/GenBank/DDBJ databases">
        <title>Section-level genome sequencing and comparative genomics of Aspergillus sections Usti and Cavernicolus.</title>
        <authorList>
            <consortium name="Lawrence Berkeley National Laboratory"/>
            <person name="Nybo J.L."/>
            <person name="Vesth T.C."/>
            <person name="Theobald S."/>
            <person name="Frisvad J.C."/>
            <person name="Larsen T.O."/>
            <person name="Kjaerboelling I."/>
            <person name="Rothschild-Mancinelli K."/>
            <person name="Lyhne E.K."/>
            <person name="Kogle M.E."/>
            <person name="Barry K."/>
            <person name="Clum A."/>
            <person name="Na H."/>
            <person name="Ledsgaard L."/>
            <person name="Lin J."/>
            <person name="Lipzen A."/>
            <person name="Kuo A."/>
            <person name="Riley R."/>
            <person name="Mondo S."/>
            <person name="Labutti K."/>
            <person name="Haridas S."/>
            <person name="Pangalinan J."/>
            <person name="Salamov A.A."/>
            <person name="Simmons B.A."/>
            <person name="Magnuson J.K."/>
            <person name="Chen J."/>
            <person name="Drula E."/>
            <person name="Henrissat B."/>
            <person name="Wiebenga A."/>
            <person name="Lubbers R.J."/>
            <person name="Gomes A.C."/>
            <person name="Makela M.R."/>
            <person name="Stajich J."/>
            <person name="Grigoriev I.V."/>
            <person name="Mortensen U.H."/>
            <person name="De Vries R.P."/>
            <person name="Baker S.E."/>
            <person name="Andersen M.R."/>
        </authorList>
    </citation>
    <scope>NUCLEOTIDE SEQUENCE [LARGE SCALE GENOMIC DNA]</scope>
    <source>
        <strain evidence="8 9">CBS 209.92</strain>
    </source>
</reference>
<evidence type="ECO:0000256" key="4">
    <source>
        <dbReference type="ARBA" id="ARBA00022964"/>
    </source>
</evidence>
<dbReference type="Pfam" id="PF13419">
    <property type="entry name" value="HAD_2"/>
    <property type="match status" value="1"/>
</dbReference>
<keyword evidence="4" id="KW-0223">Dioxygenase</keyword>
<keyword evidence="3" id="KW-0479">Metal-binding</keyword>
<keyword evidence="9" id="KW-1185">Reference proteome</keyword>
<keyword evidence="5" id="KW-0560">Oxidoreductase</keyword>
<proteinExistence type="inferred from homology"/>
<evidence type="ECO:0000256" key="2">
    <source>
        <dbReference type="ARBA" id="ARBA00008654"/>
    </source>
</evidence>
<organism evidence="8 9">
    <name type="scientific">Aspergillus keveii</name>
    <dbReference type="NCBI Taxonomy" id="714993"/>
    <lineage>
        <taxon>Eukaryota</taxon>
        <taxon>Fungi</taxon>
        <taxon>Dikarya</taxon>
        <taxon>Ascomycota</taxon>
        <taxon>Pezizomycotina</taxon>
        <taxon>Eurotiomycetes</taxon>
        <taxon>Eurotiomycetidae</taxon>
        <taxon>Eurotiales</taxon>
        <taxon>Aspergillaceae</taxon>
        <taxon>Aspergillus</taxon>
        <taxon>Aspergillus subgen. Nidulantes</taxon>
    </lineage>
</organism>
<dbReference type="Proteomes" id="UP001610563">
    <property type="component" value="Unassembled WGS sequence"/>
</dbReference>
<evidence type="ECO:0000256" key="3">
    <source>
        <dbReference type="ARBA" id="ARBA00022723"/>
    </source>
</evidence>
<evidence type="ECO:0000313" key="8">
    <source>
        <dbReference type="EMBL" id="KAL2801240.1"/>
    </source>
</evidence>
<sequence length="495" mass="53880">MVSSAQSPGPTEPKFHPPTNLEAVQDDFYNKGVAFIEGCNEESLTKLAHQFGDIVRPRNEVNGAGISNIRFAPSLAGKGYSSDELYFHTDRSGWEHPPRIIMSTLTRKSTAGGESLLADTTRILKDIKDQGDGLYELLTNSKHASFRSDDGALIPRPIFDESSGLFRFRFDDSIQLSASLVVRFQQLLDILYRNSFAISLQEGQGYLLDNHRFLHGRTSFTGAREMLRALVNISPPLPIVTILFDIDGTLCRSEEMSVDAYYSCISDIVGKPITHTNTTVNLHGRTDLGLLHDVLDYHTVDNKSSVIEQFLQLHPSYLQKSLNKGLLSVPCPGAKETLEWLATRTDTEKSNNSSPNLRIGLMTGNSCTNALLKLTAAGINTSFFDLRISAFGDTHMDRLSLIQDSMAKLRAIDGHNFQESKVIVVGDTPLDIECAKQAGCAAVAVASGNYGMDDLAVLGPDLACVRISESKAYLDSCLGASVQAALAAPVSMVGG</sequence>
<keyword evidence="6" id="KW-0408">Iron</keyword>
<evidence type="ECO:0000259" key="7">
    <source>
        <dbReference type="Pfam" id="PF02668"/>
    </source>
</evidence>
<dbReference type="SUPFAM" id="SSF56784">
    <property type="entry name" value="HAD-like"/>
    <property type="match status" value="1"/>
</dbReference>
<evidence type="ECO:0000256" key="6">
    <source>
        <dbReference type="ARBA" id="ARBA00023004"/>
    </source>
</evidence>
<gene>
    <name evidence="8" type="ORF">BJX66DRAFT_331411</name>
</gene>
<dbReference type="SFLD" id="SFLDG01129">
    <property type="entry name" value="C1.5:_HAD__Beta-PGM__Phosphata"/>
    <property type="match status" value="1"/>
</dbReference>
<dbReference type="InterPro" id="IPR050411">
    <property type="entry name" value="AlphaKG_dependent_hydroxylases"/>
</dbReference>
<evidence type="ECO:0000256" key="1">
    <source>
        <dbReference type="ARBA" id="ARBA00001954"/>
    </source>
</evidence>
<dbReference type="Gene3D" id="1.10.150.240">
    <property type="entry name" value="Putative phosphatase, domain 2"/>
    <property type="match status" value="1"/>
</dbReference>
<dbReference type="Gene3D" id="3.40.50.1000">
    <property type="entry name" value="HAD superfamily/HAD-like"/>
    <property type="match status" value="1"/>
</dbReference>
<dbReference type="PANTHER" id="PTHR10696:SF25">
    <property type="entry name" value="OXIDOREDUCTASE AIM17-RELATED"/>
    <property type="match status" value="1"/>
</dbReference>
<evidence type="ECO:0000313" key="9">
    <source>
        <dbReference type="Proteomes" id="UP001610563"/>
    </source>
</evidence>
<dbReference type="InterPro" id="IPR023198">
    <property type="entry name" value="PGP-like_dom2"/>
</dbReference>
<feature type="domain" description="TauD/TfdA-like" evidence="7">
    <location>
        <begin position="18"/>
        <end position="229"/>
    </location>
</feature>
<dbReference type="Gene3D" id="3.60.130.10">
    <property type="entry name" value="Clavaminate synthase-like"/>
    <property type="match status" value="1"/>
</dbReference>